<accession>A0A3S9B7K0</accession>
<dbReference type="KEGG" id="abaw:D5400_17680"/>
<dbReference type="Gene3D" id="1.20.120.550">
    <property type="entry name" value="Membrane associated eicosanoid/glutathione metabolism-like domain"/>
    <property type="match status" value="1"/>
</dbReference>
<evidence type="ECO:0008006" key="8">
    <source>
        <dbReference type="Google" id="ProtNLM"/>
    </source>
</evidence>
<keyword evidence="4 5" id="KW-0472">Membrane</keyword>
<dbReference type="OrthoDB" id="5516290at2"/>
<dbReference type="AlphaFoldDB" id="A0A3S9B7K0"/>
<dbReference type="InterPro" id="IPR001129">
    <property type="entry name" value="Membr-assoc_MAPEG"/>
</dbReference>
<evidence type="ECO:0000313" key="7">
    <source>
        <dbReference type="Proteomes" id="UP000268192"/>
    </source>
</evidence>
<keyword evidence="3 5" id="KW-1133">Transmembrane helix</keyword>
<dbReference type="Proteomes" id="UP000268192">
    <property type="component" value="Chromosome"/>
</dbReference>
<evidence type="ECO:0000256" key="5">
    <source>
        <dbReference type="SAM" id="Phobius"/>
    </source>
</evidence>
<proteinExistence type="predicted"/>
<keyword evidence="7" id="KW-1185">Reference proteome</keyword>
<evidence type="ECO:0000256" key="3">
    <source>
        <dbReference type="ARBA" id="ARBA00022989"/>
    </source>
</evidence>
<sequence length="138" mass="15608">MNSISIFWPVIVQVALIYVIYLIASNRRVGAVKRGEVKSREFLVPINEPAQSATAIRSLVNQFELPMLFIFVCFAFYLISAVNIVVLVLAWAFVISRIVHAAIHVTTNALMQRRAAFIVGFFINGLLWLYFAYRLAIA</sequence>
<gene>
    <name evidence="6" type="ORF">D5400_17680</name>
</gene>
<comment type="subcellular location">
    <subcellularLocation>
        <location evidence="1">Membrane</location>
    </subcellularLocation>
</comment>
<dbReference type="RefSeq" id="WP_126011209.1">
    <property type="nucleotide sequence ID" value="NZ_CP032509.1"/>
</dbReference>
<protein>
    <recommendedName>
        <fullName evidence="8">MAPEG family protein</fullName>
    </recommendedName>
</protein>
<evidence type="ECO:0000256" key="2">
    <source>
        <dbReference type="ARBA" id="ARBA00022692"/>
    </source>
</evidence>
<evidence type="ECO:0000313" key="6">
    <source>
        <dbReference type="EMBL" id="AZN72864.1"/>
    </source>
</evidence>
<dbReference type="Pfam" id="PF01124">
    <property type="entry name" value="MAPEG"/>
    <property type="match status" value="1"/>
</dbReference>
<evidence type="ECO:0000256" key="1">
    <source>
        <dbReference type="ARBA" id="ARBA00004370"/>
    </source>
</evidence>
<reference evidence="6 7" key="1">
    <citation type="submission" date="2018-09" db="EMBL/GenBank/DDBJ databases">
        <title>Marinorhizobium profundi gen. nov., sp. nov., isolated from a deep-sea sediment sample from the New Britain Trench and proposal of Marinorhizobiaceae fam. nov. in the order Rhizobiales of the class Alphaproteobacteria.</title>
        <authorList>
            <person name="Cao J."/>
        </authorList>
    </citation>
    <scope>NUCLEOTIDE SEQUENCE [LARGE SCALE GENOMIC DNA]</scope>
    <source>
        <strain evidence="6 7">WS11</strain>
    </source>
</reference>
<feature type="transmembrane region" description="Helical" evidence="5">
    <location>
        <begin position="115"/>
        <end position="133"/>
    </location>
</feature>
<keyword evidence="2 5" id="KW-0812">Transmembrane</keyword>
<evidence type="ECO:0000256" key="4">
    <source>
        <dbReference type="ARBA" id="ARBA00023136"/>
    </source>
</evidence>
<organism evidence="6 7">
    <name type="scientific">Georhizobium profundi</name>
    <dbReference type="NCBI Taxonomy" id="2341112"/>
    <lineage>
        <taxon>Bacteria</taxon>
        <taxon>Pseudomonadati</taxon>
        <taxon>Pseudomonadota</taxon>
        <taxon>Alphaproteobacteria</taxon>
        <taxon>Hyphomicrobiales</taxon>
        <taxon>Rhizobiaceae</taxon>
        <taxon>Georhizobium</taxon>
    </lineage>
</organism>
<feature type="transmembrane region" description="Helical" evidence="5">
    <location>
        <begin position="67"/>
        <end position="95"/>
    </location>
</feature>
<dbReference type="GO" id="GO:0016020">
    <property type="term" value="C:membrane"/>
    <property type="evidence" value="ECO:0007669"/>
    <property type="project" value="UniProtKB-SubCell"/>
</dbReference>
<dbReference type="SUPFAM" id="SSF161084">
    <property type="entry name" value="MAPEG domain-like"/>
    <property type="match status" value="1"/>
</dbReference>
<dbReference type="InterPro" id="IPR023352">
    <property type="entry name" value="MAPEG-like_dom_sf"/>
</dbReference>
<feature type="transmembrane region" description="Helical" evidence="5">
    <location>
        <begin position="6"/>
        <end position="24"/>
    </location>
</feature>
<name>A0A3S9B7K0_9HYPH</name>
<dbReference type="EMBL" id="CP032509">
    <property type="protein sequence ID" value="AZN72864.1"/>
    <property type="molecule type" value="Genomic_DNA"/>
</dbReference>